<organism evidence="2 3">
    <name type="scientific">Seminavis robusta</name>
    <dbReference type="NCBI Taxonomy" id="568900"/>
    <lineage>
        <taxon>Eukaryota</taxon>
        <taxon>Sar</taxon>
        <taxon>Stramenopiles</taxon>
        <taxon>Ochrophyta</taxon>
        <taxon>Bacillariophyta</taxon>
        <taxon>Bacillariophyceae</taxon>
        <taxon>Bacillariophycidae</taxon>
        <taxon>Naviculales</taxon>
        <taxon>Naviculaceae</taxon>
        <taxon>Seminavis</taxon>
    </lineage>
</organism>
<dbReference type="Pfam" id="PF07707">
    <property type="entry name" value="BACK"/>
    <property type="match status" value="1"/>
</dbReference>
<dbReference type="InterPro" id="IPR043136">
    <property type="entry name" value="B30.2/SPRY_sf"/>
</dbReference>
<reference evidence="2" key="1">
    <citation type="submission" date="2020-06" db="EMBL/GenBank/DDBJ databases">
        <authorList>
            <consortium name="Plant Systems Biology data submission"/>
        </authorList>
    </citation>
    <scope>NUCLEOTIDE SEQUENCE</scope>
    <source>
        <strain evidence="2">D6</strain>
    </source>
</reference>
<dbReference type="Pfam" id="PF00651">
    <property type="entry name" value="BTB"/>
    <property type="match status" value="1"/>
</dbReference>
<dbReference type="EMBL" id="CAICTM010001271">
    <property type="protein sequence ID" value="CAB9522165.1"/>
    <property type="molecule type" value="Genomic_DNA"/>
</dbReference>
<dbReference type="InterPro" id="IPR051481">
    <property type="entry name" value="BTB-POZ/Galectin-3-binding"/>
</dbReference>
<comment type="caution">
    <text evidence="2">The sequence shown here is derived from an EMBL/GenBank/DDBJ whole genome shotgun (WGS) entry which is preliminary data.</text>
</comment>
<dbReference type="Gene3D" id="2.60.120.920">
    <property type="match status" value="1"/>
</dbReference>
<dbReference type="Proteomes" id="UP001153069">
    <property type="component" value="Unassembled WGS sequence"/>
</dbReference>
<dbReference type="InterPro" id="IPR000210">
    <property type="entry name" value="BTB/POZ_dom"/>
</dbReference>
<evidence type="ECO:0000313" key="3">
    <source>
        <dbReference type="Proteomes" id="UP001153069"/>
    </source>
</evidence>
<dbReference type="OrthoDB" id="9979965at2759"/>
<evidence type="ECO:0000313" key="2">
    <source>
        <dbReference type="EMBL" id="CAB9522165.1"/>
    </source>
</evidence>
<dbReference type="CDD" id="cd18186">
    <property type="entry name" value="BTB_POZ_ZBTB_KLHL-like"/>
    <property type="match status" value="1"/>
</dbReference>
<dbReference type="PANTHER" id="PTHR24410:SF23">
    <property type="entry name" value="BTB DOMAIN-CONTAINING PROTEIN-RELATED"/>
    <property type="match status" value="1"/>
</dbReference>
<dbReference type="SMART" id="SM00225">
    <property type="entry name" value="BTB"/>
    <property type="match status" value="1"/>
</dbReference>
<dbReference type="PROSITE" id="PS50097">
    <property type="entry name" value="BTB"/>
    <property type="match status" value="1"/>
</dbReference>
<feature type="domain" description="BTB" evidence="1">
    <location>
        <begin position="24"/>
        <end position="85"/>
    </location>
</feature>
<dbReference type="Gene3D" id="3.30.710.10">
    <property type="entry name" value="Potassium Channel Kv1.1, Chain A"/>
    <property type="match status" value="1"/>
</dbReference>
<keyword evidence="3" id="KW-1185">Reference proteome</keyword>
<dbReference type="PANTHER" id="PTHR24410">
    <property type="entry name" value="HL07962P-RELATED"/>
    <property type="match status" value="1"/>
</dbReference>
<proteinExistence type="predicted"/>
<accession>A0A9N8EKT0</accession>
<gene>
    <name evidence="2" type="ORF">SEMRO_1273_G258340.1</name>
</gene>
<dbReference type="InterPro" id="IPR011705">
    <property type="entry name" value="BACK"/>
</dbReference>
<name>A0A9N8EKT0_9STRA</name>
<dbReference type="Gene3D" id="1.25.40.420">
    <property type="match status" value="1"/>
</dbReference>
<evidence type="ECO:0000259" key="1">
    <source>
        <dbReference type="PROSITE" id="PS50097"/>
    </source>
</evidence>
<dbReference type="AlphaFoldDB" id="A0A9N8EKT0"/>
<sequence length="459" mass="51188">MNSVDKEVRLDKVLSSFLTDEDLQDVTLVANDGQKVRANRFVLSARSPVFRRMFLGNFSEATKPEVDVGFSGIVMQEIVEYIHTDTCASLNGKKRKACDENEAKQWDVQKELAEKMVALSAAAMYYNLPSLVKEIEKSISKVVKQVPSLPLMVLASCRKEGPSVPSTLLELAWTFVRANKEALMEAKVHACVDATLVEEIVKDEKLEMDEYTLFVFLTKWVDSNPKDRQAIAKNLGINLRLEKINPAYLSTSVSSSGLFAADQINEAYKKQALHAEQIHKVSFQQDRLCLVWKKSLTLESGSDGDDVNTDMLSCLPIKEGIYEWTVELLADHYGGSSAVFGIVCAETFVDNGSLFYRQKGGWGYDDSGNAYNEGKAHIGSYPIRVGVQFKVTLNLSPSDRQNGTLKIQFSNANEEDISYDIVNNLHDHLNLHPRGFLPAVSTCHGGLVKFVKMKKLLEV</sequence>
<dbReference type="InterPro" id="IPR011333">
    <property type="entry name" value="SKP1/BTB/POZ_sf"/>
</dbReference>
<dbReference type="SUPFAM" id="SSF54695">
    <property type="entry name" value="POZ domain"/>
    <property type="match status" value="1"/>
</dbReference>
<protein>
    <recommendedName>
        <fullName evidence="1">BTB domain-containing protein</fullName>
    </recommendedName>
</protein>